<evidence type="ECO:0000313" key="1">
    <source>
        <dbReference type="EMBL" id="GGU55285.1"/>
    </source>
</evidence>
<sequence length="143" mass="15124">MPVVPATAGLTTPTDPNGRYPYGRQVLALTDQLNGATSYEHAAALTDQVLEPTDGLLERLAEFFEAAAEKAKESDHDDGFDLHYDLDDAAATLRGLGEDLHVAVDRMRALAPRASARQATKATAAGSNIGLPTAVLPTPGRTR</sequence>
<dbReference type="RefSeq" id="WP_189298532.1">
    <property type="nucleotide sequence ID" value="NZ_BMRP01000005.1"/>
</dbReference>
<proteinExistence type="predicted"/>
<organism evidence="1 2">
    <name type="scientific">Streptomyces albospinus</name>
    <dbReference type="NCBI Taxonomy" id="285515"/>
    <lineage>
        <taxon>Bacteria</taxon>
        <taxon>Bacillati</taxon>
        <taxon>Actinomycetota</taxon>
        <taxon>Actinomycetes</taxon>
        <taxon>Kitasatosporales</taxon>
        <taxon>Streptomycetaceae</taxon>
        <taxon>Streptomyces</taxon>
    </lineage>
</organism>
<dbReference type="EMBL" id="BMRP01000005">
    <property type="protein sequence ID" value="GGU55285.1"/>
    <property type="molecule type" value="Genomic_DNA"/>
</dbReference>
<accession>A0ABQ2UXM4</accession>
<comment type="caution">
    <text evidence="1">The sequence shown here is derived from an EMBL/GenBank/DDBJ whole genome shotgun (WGS) entry which is preliminary data.</text>
</comment>
<name>A0ABQ2UXM4_9ACTN</name>
<reference evidence="2" key="1">
    <citation type="journal article" date="2019" name="Int. J. Syst. Evol. Microbiol.">
        <title>The Global Catalogue of Microorganisms (GCM) 10K type strain sequencing project: providing services to taxonomists for standard genome sequencing and annotation.</title>
        <authorList>
            <consortium name="The Broad Institute Genomics Platform"/>
            <consortium name="The Broad Institute Genome Sequencing Center for Infectious Disease"/>
            <person name="Wu L."/>
            <person name="Ma J."/>
        </authorList>
    </citation>
    <scope>NUCLEOTIDE SEQUENCE [LARGE SCALE GENOMIC DNA]</scope>
    <source>
        <strain evidence="2">JCM 3399</strain>
    </source>
</reference>
<dbReference type="Proteomes" id="UP000654471">
    <property type="component" value="Unassembled WGS sequence"/>
</dbReference>
<keyword evidence="2" id="KW-1185">Reference proteome</keyword>
<evidence type="ECO:0000313" key="2">
    <source>
        <dbReference type="Proteomes" id="UP000654471"/>
    </source>
</evidence>
<gene>
    <name evidence="1" type="ORF">GCM10010211_19970</name>
</gene>
<protein>
    <submittedName>
        <fullName evidence="1">Uncharacterized protein</fullName>
    </submittedName>
</protein>